<evidence type="ECO:0000313" key="4">
    <source>
        <dbReference type="Proteomes" id="UP001515480"/>
    </source>
</evidence>
<feature type="transmembrane region" description="Helical" evidence="2">
    <location>
        <begin position="84"/>
        <end position="109"/>
    </location>
</feature>
<reference evidence="3 4" key="1">
    <citation type="journal article" date="2024" name="Science">
        <title>Giant polyketide synthase enzymes in the biosynthesis of giant marine polyether toxins.</title>
        <authorList>
            <person name="Fallon T.R."/>
            <person name="Shende V.V."/>
            <person name="Wierzbicki I.H."/>
            <person name="Pendleton A.L."/>
            <person name="Watervoot N.F."/>
            <person name="Auber R.P."/>
            <person name="Gonzalez D.J."/>
            <person name="Wisecaver J.H."/>
            <person name="Moore B.S."/>
        </authorList>
    </citation>
    <scope>NUCLEOTIDE SEQUENCE [LARGE SCALE GENOMIC DNA]</scope>
    <source>
        <strain evidence="3 4">12B1</strain>
    </source>
</reference>
<feature type="region of interest" description="Disordered" evidence="1">
    <location>
        <begin position="38"/>
        <end position="59"/>
    </location>
</feature>
<protein>
    <submittedName>
        <fullName evidence="3">Uncharacterized protein</fullName>
    </submittedName>
</protein>
<evidence type="ECO:0000256" key="1">
    <source>
        <dbReference type="SAM" id="MobiDB-lite"/>
    </source>
</evidence>
<feature type="compositionally biased region" description="Basic and acidic residues" evidence="1">
    <location>
        <begin position="50"/>
        <end position="59"/>
    </location>
</feature>
<accession>A0AB34JX63</accession>
<keyword evidence="2" id="KW-0472">Membrane</keyword>
<name>A0AB34JX63_PRYPA</name>
<evidence type="ECO:0000313" key="3">
    <source>
        <dbReference type="EMBL" id="KAL1525503.1"/>
    </source>
</evidence>
<keyword evidence="2" id="KW-0812">Transmembrane</keyword>
<feature type="compositionally biased region" description="Pro residues" evidence="1">
    <location>
        <begin position="147"/>
        <end position="179"/>
    </location>
</feature>
<feature type="compositionally biased region" description="Low complexity" evidence="1">
    <location>
        <begin position="38"/>
        <end position="48"/>
    </location>
</feature>
<evidence type="ECO:0000256" key="2">
    <source>
        <dbReference type="SAM" id="Phobius"/>
    </source>
</evidence>
<keyword evidence="2" id="KW-1133">Transmembrane helix</keyword>
<organism evidence="3 4">
    <name type="scientific">Prymnesium parvum</name>
    <name type="common">Toxic golden alga</name>
    <dbReference type="NCBI Taxonomy" id="97485"/>
    <lineage>
        <taxon>Eukaryota</taxon>
        <taxon>Haptista</taxon>
        <taxon>Haptophyta</taxon>
        <taxon>Prymnesiophyceae</taxon>
        <taxon>Prymnesiales</taxon>
        <taxon>Prymnesiaceae</taxon>
        <taxon>Prymnesium</taxon>
    </lineage>
</organism>
<comment type="caution">
    <text evidence="3">The sequence shown here is derived from an EMBL/GenBank/DDBJ whole genome shotgun (WGS) entry which is preliminary data.</text>
</comment>
<dbReference type="EMBL" id="JBGBPQ010000004">
    <property type="protein sequence ID" value="KAL1525503.1"/>
    <property type="molecule type" value="Genomic_DNA"/>
</dbReference>
<gene>
    <name evidence="3" type="ORF">AB1Y20_020359</name>
</gene>
<dbReference type="AlphaFoldDB" id="A0AB34JX63"/>
<sequence>MVRGALVMPIAEPVRSPQLSATHPVLATRATTPTITTAASSSAYRTVAPRPHEPMPRWDKRSSYSALHHAPADGGQPIARARSVCLIFSLLASLAGALALVTLGLKLLVGGPPLQLAQLHAEQRDSPTGVWPLSDIATTSRAVGVPSTPPLPPQSPPPLPPPPSPPAPAFPPRAPPPSLPRCSGDGQSVADCLNLRFDDGEPLNDVVKAGILLTQWDVVHNYDQPWLPAARDRSLGDHFVGTVKNANMLPGLWSDDLPGVVIAPAASRLFCAYSGDGMSQGDWKSCQRPNGIPPPAGCVPACNIDYQPIWCPPSLCNDTACTVPPRPNEFVQIISTSVRPGQMLSSDCAWPPDGLKWAMKQQVLRRKSVNEVSIDARPIIDQLPYSIEAFFVTSMNFLEKLERAIEAHQDFLEEYAITDDSVPLLLYTSRAGYEKDTSAPPFSVLPAAEIERARARVRNR</sequence>
<feature type="region of interest" description="Disordered" evidence="1">
    <location>
        <begin position="141"/>
        <end position="185"/>
    </location>
</feature>
<dbReference type="Proteomes" id="UP001515480">
    <property type="component" value="Unassembled WGS sequence"/>
</dbReference>
<proteinExistence type="predicted"/>
<keyword evidence="4" id="KW-1185">Reference proteome</keyword>